<comment type="caution">
    <text evidence="2">The sequence shown here is derived from an EMBL/GenBank/DDBJ whole genome shotgun (WGS) entry which is preliminary data.</text>
</comment>
<dbReference type="Pfam" id="PF22936">
    <property type="entry name" value="Pol_BBD"/>
    <property type="match status" value="1"/>
</dbReference>
<accession>A0A5B6V3Q8</accession>
<proteinExistence type="predicted"/>
<evidence type="ECO:0000313" key="3">
    <source>
        <dbReference type="Proteomes" id="UP000325315"/>
    </source>
</evidence>
<dbReference type="EMBL" id="SMMG02000008">
    <property type="protein sequence ID" value="KAA3463839.1"/>
    <property type="molecule type" value="Genomic_DNA"/>
</dbReference>
<gene>
    <name evidence="2" type="ORF">EPI10_008157</name>
</gene>
<keyword evidence="3" id="KW-1185">Reference proteome</keyword>
<dbReference type="PANTHER" id="PTHR47592:SF27">
    <property type="entry name" value="OS08G0421700 PROTEIN"/>
    <property type="match status" value="1"/>
</dbReference>
<dbReference type="Proteomes" id="UP000325315">
    <property type="component" value="Unassembled WGS sequence"/>
</dbReference>
<organism evidence="2 3">
    <name type="scientific">Gossypium australe</name>
    <dbReference type="NCBI Taxonomy" id="47621"/>
    <lineage>
        <taxon>Eukaryota</taxon>
        <taxon>Viridiplantae</taxon>
        <taxon>Streptophyta</taxon>
        <taxon>Embryophyta</taxon>
        <taxon>Tracheophyta</taxon>
        <taxon>Spermatophyta</taxon>
        <taxon>Magnoliopsida</taxon>
        <taxon>eudicotyledons</taxon>
        <taxon>Gunneridae</taxon>
        <taxon>Pentapetalae</taxon>
        <taxon>rosids</taxon>
        <taxon>malvids</taxon>
        <taxon>Malvales</taxon>
        <taxon>Malvaceae</taxon>
        <taxon>Malvoideae</taxon>
        <taxon>Gossypium</taxon>
    </lineage>
</organism>
<name>A0A5B6V3Q8_9ROSI</name>
<protein>
    <submittedName>
        <fullName evidence="2">Ankyrin repeat-containing protein</fullName>
    </submittedName>
</protein>
<evidence type="ECO:0000313" key="2">
    <source>
        <dbReference type="EMBL" id="KAA3463839.1"/>
    </source>
</evidence>
<dbReference type="OrthoDB" id="1300022at2759"/>
<evidence type="ECO:0000259" key="1">
    <source>
        <dbReference type="Pfam" id="PF22936"/>
    </source>
</evidence>
<dbReference type="InterPro" id="IPR054722">
    <property type="entry name" value="PolX-like_BBD"/>
</dbReference>
<feature type="domain" description="Retrovirus-related Pol polyprotein from transposon TNT 1-94-like beta-barrel" evidence="1">
    <location>
        <begin position="61"/>
        <end position="117"/>
    </location>
</feature>
<sequence>MVISESFQVATIIEKLPPAWNDFKNYLKHKRKEMSMEGMIVKLQIEEDNRVNTVDSNPREWWLDTGATHHICHDKDSFSELVPCDKWEKLYMGNATTSKIKGKGTMVLKMTSSKELKL</sequence>
<dbReference type="PANTHER" id="PTHR47592">
    <property type="entry name" value="PBF68 PROTEIN"/>
    <property type="match status" value="1"/>
</dbReference>
<reference evidence="3" key="1">
    <citation type="journal article" date="2019" name="Plant Biotechnol. J.">
        <title>Genome sequencing of the Australian wild diploid species Gossypium australe highlights disease resistance and delayed gland morphogenesis.</title>
        <authorList>
            <person name="Cai Y."/>
            <person name="Cai X."/>
            <person name="Wang Q."/>
            <person name="Wang P."/>
            <person name="Zhang Y."/>
            <person name="Cai C."/>
            <person name="Xu Y."/>
            <person name="Wang K."/>
            <person name="Zhou Z."/>
            <person name="Wang C."/>
            <person name="Geng S."/>
            <person name="Li B."/>
            <person name="Dong Q."/>
            <person name="Hou Y."/>
            <person name="Wang H."/>
            <person name="Ai P."/>
            <person name="Liu Z."/>
            <person name="Yi F."/>
            <person name="Sun M."/>
            <person name="An G."/>
            <person name="Cheng J."/>
            <person name="Zhang Y."/>
            <person name="Shi Q."/>
            <person name="Xie Y."/>
            <person name="Shi X."/>
            <person name="Chang Y."/>
            <person name="Huang F."/>
            <person name="Chen Y."/>
            <person name="Hong S."/>
            <person name="Mi L."/>
            <person name="Sun Q."/>
            <person name="Zhang L."/>
            <person name="Zhou B."/>
            <person name="Peng R."/>
            <person name="Zhang X."/>
            <person name="Liu F."/>
        </authorList>
    </citation>
    <scope>NUCLEOTIDE SEQUENCE [LARGE SCALE GENOMIC DNA]</scope>
    <source>
        <strain evidence="3">cv. PA1801</strain>
    </source>
</reference>
<dbReference type="AlphaFoldDB" id="A0A5B6V3Q8"/>